<evidence type="ECO:0000313" key="4">
    <source>
        <dbReference type="EMBL" id="KAJ1363293.1"/>
    </source>
</evidence>
<dbReference type="CDD" id="cd00112">
    <property type="entry name" value="LDLa"/>
    <property type="match status" value="1"/>
</dbReference>
<evidence type="ECO:0000256" key="1">
    <source>
        <dbReference type="ARBA" id="ARBA00023157"/>
    </source>
</evidence>
<dbReference type="EMBL" id="JAHQIW010004663">
    <property type="protein sequence ID" value="KAJ1363293.1"/>
    <property type="molecule type" value="Genomic_DNA"/>
</dbReference>
<dbReference type="InterPro" id="IPR023415">
    <property type="entry name" value="LDLR_class-A_CS"/>
</dbReference>
<gene>
    <name evidence="4" type="ORF">KIN20_023129</name>
</gene>
<proteinExistence type="predicted"/>
<dbReference type="Proteomes" id="UP001196413">
    <property type="component" value="Unassembled WGS sequence"/>
</dbReference>
<feature type="region of interest" description="Disordered" evidence="3">
    <location>
        <begin position="157"/>
        <end position="178"/>
    </location>
</feature>
<accession>A0AAD5MV43</accession>
<dbReference type="InterPro" id="IPR002172">
    <property type="entry name" value="LDrepeatLR_classA_rpt"/>
</dbReference>
<protein>
    <recommendedName>
        <fullName evidence="6">Low-density lipoprotein receptor domain class A</fullName>
    </recommendedName>
</protein>
<dbReference type="PANTHER" id="PTHR46876:SF1">
    <property type="entry name" value="LOW-DENSITY LIPOPROTEIN RECEPTOR-RELATED PROTEIN 11"/>
    <property type="match status" value="1"/>
</dbReference>
<keyword evidence="5" id="KW-1185">Reference proteome</keyword>
<name>A0AAD5MV43_PARTN</name>
<dbReference type="SUPFAM" id="SSF57424">
    <property type="entry name" value="LDL receptor-like module"/>
    <property type="match status" value="1"/>
</dbReference>
<dbReference type="PROSITE" id="PS01209">
    <property type="entry name" value="LDLRA_1"/>
    <property type="match status" value="1"/>
</dbReference>
<evidence type="ECO:0000313" key="5">
    <source>
        <dbReference type="Proteomes" id="UP001196413"/>
    </source>
</evidence>
<organism evidence="4 5">
    <name type="scientific">Parelaphostrongylus tenuis</name>
    <name type="common">Meningeal worm</name>
    <dbReference type="NCBI Taxonomy" id="148309"/>
    <lineage>
        <taxon>Eukaryota</taxon>
        <taxon>Metazoa</taxon>
        <taxon>Ecdysozoa</taxon>
        <taxon>Nematoda</taxon>
        <taxon>Chromadorea</taxon>
        <taxon>Rhabditida</taxon>
        <taxon>Rhabditina</taxon>
        <taxon>Rhabditomorpha</taxon>
        <taxon>Strongyloidea</taxon>
        <taxon>Metastrongylidae</taxon>
        <taxon>Parelaphostrongylus</taxon>
    </lineage>
</organism>
<keyword evidence="1 2" id="KW-1015">Disulfide bond</keyword>
<reference evidence="4" key="1">
    <citation type="submission" date="2021-06" db="EMBL/GenBank/DDBJ databases">
        <title>Parelaphostrongylus tenuis whole genome reference sequence.</title>
        <authorList>
            <person name="Garwood T.J."/>
            <person name="Larsen P.A."/>
            <person name="Fountain-Jones N.M."/>
            <person name="Garbe J.R."/>
            <person name="Macchietto M.G."/>
            <person name="Kania S.A."/>
            <person name="Gerhold R.W."/>
            <person name="Richards J.E."/>
            <person name="Wolf T.M."/>
        </authorList>
    </citation>
    <scope>NUCLEOTIDE SEQUENCE</scope>
    <source>
        <strain evidence="4">MNPRO001-30</strain>
        <tissue evidence="4">Meninges</tissue>
    </source>
</reference>
<sequence>MMFQNRGDHSNSLNTSPIGRVKNGFRILTALLQEIIRKQCRAQPRASGFSYRLPMLASCLDGFIPHSSLTNDPPQFEMLIFSSILIYVMNQIAAQLESAMGSNLDEQRKETLPQCPGEWQWACRNGECIARYDTCDGIPQCSDGSDEWNCDQWRQKQDHEQNNPGKDATRFAASTQPSTTTTAVAEGQFAEKCIEMLFHDLWKPLQHF</sequence>
<evidence type="ECO:0000256" key="3">
    <source>
        <dbReference type="SAM" id="MobiDB-lite"/>
    </source>
</evidence>
<dbReference type="Gene3D" id="4.10.400.10">
    <property type="entry name" value="Low-density Lipoprotein Receptor"/>
    <property type="match status" value="1"/>
</dbReference>
<evidence type="ECO:0008006" key="6">
    <source>
        <dbReference type="Google" id="ProtNLM"/>
    </source>
</evidence>
<comment type="caution">
    <text evidence="4">The sequence shown here is derived from an EMBL/GenBank/DDBJ whole genome shotgun (WGS) entry which is preliminary data.</text>
</comment>
<feature type="disulfide bond" evidence="2">
    <location>
        <begin position="135"/>
        <end position="150"/>
    </location>
</feature>
<dbReference type="AlphaFoldDB" id="A0AAD5MV43"/>
<dbReference type="PANTHER" id="PTHR46876">
    <property type="entry name" value="LOW-DENSITY LIPOPROTEIN RECEPTOR-RELATED PROTEIN 11"/>
    <property type="match status" value="1"/>
</dbReference>
<dbReference type="InterPro" id="IPR036055">
    <property type="entry name" value="LDL_receptor-like_sf"/>
</dbReference>
<comment type="caution">
    <text evidence="2">Lacks conserved residue(s) required for the propagation of feature annotation.</text>
</comment>
<dbReference type="SMART" id="SM00192">
    <property type="entry name" value="LDLa"/>
    <property type="match status" value="1"/>
</dbReference>
<dbReference type="PROSITE" id="PS50068">
    <property type="entry name" value="LDLRA_2"/>
    <property type="match status" value="1"/>
</dbReference>
<dbReference type="Pfam" id="PF00057">
    <property type="entry name" value="Ldl_recept_a"/>
    <property type="match status" value="1"/>
</dbReference>
<evidence type="ECO:0000256" key="2">
    <source>
        <dbReference type="PROSITE-ProRule" id="PRU00124"/>
    </source>
</evidence>
<feature type="disulfide bond" evidence="2">
    <location>
        <begin position="123"/>
        <end position="141"/>
    </location>
</feature>